<organism evidence="2 3">
    <name type="scientific">Hymenobacter citatus</name>
    <dbReference type="NCBI Taxonomy" id="2763506"/>
    <lineage>
        <taxon>Bacteria</taxon>
        <taxon>Pseudomonadati</taxon>
        <taxon>Bacteroidota</taxon>
        <taxon>Cytophagia</taxon>
        <taxon>Cytophagales</taxon>
        <taxon>Hymenobacteraceae</taxon>
        <taxon>Hymenobacter</taxon>
    </lineage>
</organism>
<protein>
    <submittedName>
        <fullName evidence="2">Transporter substrate-binding domain-containing protein</fullName>
    </submittedName>
</protein>
<evidence type="ECO:0000313" key="2">
    <source>
        <dbReference type="EMBL" id="MBC6609880.1"/>
    </source>
</evidence>
<dbReference type="PROSITE" id="PS51257">
    <property type="entry name" value="PROKAR_LIPOPROTEIN"/>
    <property type="match status" value="1"/>
</dbReference>
<evidence type="ECO:0000313" key="3">
    <source>
        <dbReference type="Proteomes" id="UP000622017"/>
    </source>
</evidence>
<feature type="domain" description="Solute-binding protein family 3/N-terminal" evidence="1">
    <location>
        <begin position="42"/>
        <end position="132"/>
    </location>
</feature>
<gene>
    <name evidence="2" type="ORF">H8B15_03035</name>
</gene>
<dbReference type="RefSeq" id="WP_187318187.1">
    <property type="nucleotide sequence ID" value="NZ_JACSCY010000002.1"/>
</dbReference>
<name>A0ABR7MGL3_9BACT</name>
<reference evidence="2 3" key="1">
    <citation type="submission" date="2020-08" db="EMBL/GenBank/DDBJ databases">
        <title>Hymenobacter sp.</title>
        <authorList>
            <person name="Kim M.K."/>
        </authorList>
    </citation>
    <scope>NUCLEOTIDE SEQUENCE [LARGE SCALE GENOMIC DNA]</scope>
    <source>
        <strain evidence="2 3">BT507</strain>
    </source>
</reference>
<dbReference type="Pfam" id="PF00497">
    <property type="entry name" value="SBP_bac_3"/>
    <property type="match status" value="1"/>
</dbReference>
<comment type="caution">
    <text evidence="2">The sequence shown here is derived from an EMBL/GenBank/DDBJ whole genome shotgun (WGS) entry which is preliminary data.</text>
</comment>
<accession>A0ABR7MGL3</accession>
<dbReference type="Gene3D" id="3.40.190.10">
    <property type="entry name" value="Periplasmic binding protein-like II"/>
    <property type="match status" value="1"/>
</dbReference>
<dbReference type="EMBL" id="JACSCY010000002">
    <property type="protein sequence ID" value="MBC6609880.1"/>
    <property type="molecule type" value="Genomic_DNA"/>
</dbReference>
<proteinExistence type="predicted"/>
<keyword evidence="3" id="KW-1185">Reference proteome</keyword>
<dbReference type="InterPro" id="IPR001638">
    <property type="entry name" value="Solute-binding_3/MltF_N"/>
</dbReference>
<sequence length="161" mass="18558">MIDSVRSLFTLFFFPFVLLLSACSEYPKDPERTLQKVENGILQVGYSDNPPWVIKTDQDPIGIEPELVKGFAKSLHATVRWHNDTEQGLFEGLKRKQYALVVAGITDDTPWKQEKIGLTRPYREGHKKHVMAIMQGENAFLVRLENYLYQQNKAATQHRQP</sequence>
<dbReference type="SUPFAM" id="SSF53850">
    <property type="entry name" value="Periplasmic binding protein-like II"/>
    <property type="match status" value="1"/>
</dbReference>
<evidence type="ECO:0000259" key="1">
    <source>
        <dbReference type="Pfam" id="PF00497"/>
    </source>
</evidence>
<dbReference type="Proteomes" id="UP000622017">
    <property type="component" value="Unassembled WGS sequence"/>
</dbReference>